<feature type="binding site" evidence="9">
    <location>
        <position position="81"/>
    </location>
    <ligand>
        <name>substrate</name>
    </ligand>
</feature>
<reference evidence="14" key="1">
    <citation type="journal article" date="2019" name="G3 (Bethesda)">
        <title>Genome Assemblies of Two Rare Opportunistic Yeast Pathogens: Diutina rugosa (syn. Candida rugosa) and Trichomonascus ciferrii (syn. Candida ciferrii).</title>
        <authorList>
            <person name="Mixao V."/>
            <person name="Saus E."/>
            <person name="Hansen A.P."/>
            <person name="Lass-Florl C."/>
            <person name="Gabaldon T."/>
        </authorList>
    </citation>
    <scope>NUCLEOTIDE SEQUENCE</scope>
    <source>
        <strain evidence="14">CBS 4856</strain>
    </source>
</reference>
<evidence type="ECO:0000256" key="12">
    <source>
        <dbReference type="RuleBase" id="RU366076"/>
    </source>
</evidence>
<comment type="caution">
    <text evidence="14">The sequence shown here is derived from an EMBL/GenBank/DDBJ whole genome shotgun (WGS) entry which is preliminary data.</text>
</comment>
<evidence type="ECO:0000256" key="11">
    <source>
        <dbReference type="PROSITE-ProRule" id="PRU00464"/>
    </source>
</evidence>
<name>A0A642V3Q7_9ASCO</name>
<dbReference type="CDD" id="cd01275">
    <property type="entry name" value="FHIT"/>
    <property type="match status" value="1"/>
</dbReference>
<dbReference type="PANTHER" id="PTHR46243">
    <property type="entry name" value="BIS(5'-ADENOSYL)-TRIPHOSPHATASE"/>
    <property type="match status" value="1"/>
</dbReference>
<dbReference type="OrthoDB" id="680339at2759"/>
<dbReference type="EC" id="3.6.1.29" evidence="2 12"/>
<evidence type="ECO:0000259" key="13">
    <source>
        <dbReference type="PROSITE" id="PS51084"/>
    </source>
</evidence>
<evidence type="ECO:0000256" key="9">
    <source>
        <dbReference type="PIRSR" id="PIRSR639383-2"/>
    </source>
</evidence>
<evidence type="ECO:0000256" key="2">
    <source>
        <dbReference type="ARBA" id="ARBA00012377"/>
    </source>
</evidence>
<dbReference type="PROSITE" id="PS51084">
    <property type="entry name" value="HIT_2"/>
    <property type="match status" value="1"/>
</dbReference>
<evidence type="ECO:0000313" key="15">
    <source>
        <dbReference type="Proteomes" id="UP000761534"/>
    </source>
</evidence>
<feature type="binding site" evidence="9">
    <location>
        <position position="25"/>
    </location>
    <ligand>
        <name>substrate</name>
    </ligand>
</feature>
<keyword evidence="5 12" id="KW-0378">Hydrolase</keyword>
<evidence type="ECO:0000256" key="5">
    <source>
        <dbReference type="ARBA" id="ARBA00022801"/>
    </source>
</evidence>
<comment type="catalytic activity">
    <reaction evidence="7 12">
        <text>P(1),P(3)-bis(5'-adenosyl) triphosphate + H2O = AMP + ADP + 2 H(+)</text>
        <dbReference type="Rhea" id="RHEA:13893"/>
        <dbReference type="ChEBI" id="CHEBI:15377"/>
        <dbReference type="ChEBI" id="CHEBI:15378"/>
        <dbReference type="ChEBI" id="CHEBI:58529"/>
        <dbReference type="ChEBI" id="CHEBI:456215"/>
        <dbReference type="ChEBI" id="CHEBI:456216"/>
        <dbReference type="EC" id="3.6.1.29"/>
    </reaction>
</comment>
<keyword evidence="4 12" id="KW-0547">Nucleotide-binding</keyword>
<dbReference type="PANTHER" id="PTHR46243:SF1">
    <property type="entry name" value="BIS(5'-ADENOSYL)-TRIPHOSPHATASE"/>
    <property type="match status" value="1"/>
</dbReference>
<evidence type="ECO:0000256" key="1">
    <source>
        <dbReference type="ARBA" id="ARBA00001936"/>
    </source>
</evidence>
<feature type="binding site" evidence="9">
    <location>
        <begin position="87"/>
        <end position="90"/>
    </location>
    <ligand>
        <name>substrate</name>
    </ligand>
</feature>
<comment type="cofactor">
    <cofactor evidence="1 12">
        <name>Mn(2+)</name>
        <dbReference type="ChEBI" id="CHEBI:29035"/>
    </cofactor>
</comment>
<dbReference type="InterPro" id="IPR036265">
    <property type="entry name" value="HIT-like_sf"/>
</dbReference>
<dbReference type="InterPro" id="IPR011146">
    <property type="entry name" value="HIT-like"/>
</dbReference>
<accession>A0A642V3Q7</accession>
<dbReference type="Pfam" id="PF01230">
    <property type="entry name" value="HIT"/>
    <property type="match status" value="1"/>
</dbReference>
<dbReference type="GO" id="GO:0000166">
    <property type="term" value="F:nucleotide binding"/>
    <property type="evidence" value="ECO:0007669"/>
    <property type="project" value="UniProtKB-KW"/>
</dbReference>
<evidence type="ECO:0000313" key="14">
    <source>
        <dbReference type="EMBL" id="KAA8911159.1"/>
    </source>
</evidence>
<dbReference type="InterPro" id="IPR039383">
    <property type="entry name" value="FHIT"/>
</dbReference>
<dbReference type="VEuPathDB" id="FungiDB:TRICI_003881"/>
<dbReference type="AlphaFoldDB" id="A0A642V3Q7"/>
<dbReference type="InterPro" id="IPR051884">
    <property type="entry name" value="Bis(5'-adenosyl)-TPase_reg"/>
</dbReference>
<feature type="binding site" evidence="9">
    <location>
        <position position="96"/>
    </location>
    <ligand>
        <name>substrate</name>
    </ligand>
</feature>
<gene>
    <name evidence="14" type="ORF">TRICI_003881</name>
</gene>
<comment type="function">
    <text evidence="6">Cleaves A-5'-PPP-5'A to yield AMP and ADP. Can cleave all dinucleoside polyphosphates, provided the phosphate chain contains at least 3 phosphates and that 1 of the 2 bases composing the nucleotide is a purine. Is most effective on dinucleoside triphosphates. Negatively regulates intracellular dinucleoside polyphosphate levels, which elevate following heat shock.</text>
</comment>
<protein>
    <recommendedName>
        <fullName evidence="3 12">Bis(5'-adenosyl)-triphosphatase</fullName>
        <ecNumber evidence="2 12">3.6.1.29</ecNumber>
    </recommendedName>
</protein>
<dbReference type="Proteomes" id="UP000761534">
    <property type="component" value="Unassembled WGS sequence"/>
</dbReference>
<evidence type="ECO:0000256" key="3">
    <source>
        <dbReference type="ARBA" id="ARBA00014605"/>
    </source>
</evidence>
<evidence type="ECO:0000256" key="10">
    <source>
        <dbReference type="PIRSR" id="PIRSR639383-3"/>
    </source>
</evidence>
<feature type="short sequence motif" description="Histidine triad motif" evidence="11">
    <location>
        <begin position="92"/>
        <end position="96"/>
    </location>
</feature>
<feature type="domain" description="HIT" evidence="13">
    <location>
        <begin position="1"/>
        <end position="107"/>
    </location>
</feature>
<evidence type="ECO:0000256" key="4">
    <source>
        <dbReference type="ARBA" id="ARBA00022741"/>
    </source>
</evidence>
<organism evidence="14 15">
    <name type="scientific">Trichomonascus ciferrii</name>
    <dbReference type="NCBI Taxonomy" id="44093"/>
    <lineage>
        <taxon>Eukaryota</taxon>
        <taxon>Fungi</taxon>
        <taxon>Dikarya</taxon>
        <taxon>Ascomycota</taxon>
        <taxon>Saccharomycotina</taxon>
        <taxon>Dipodascomycetes</taxon>
        <taxon>Dipodascales</taxon>
        <taxon>Trichomonascaceae</taxon>
        <taxon>Trichomonascus</taxon>
        <taxon>Trichomonascus ciferrii complex</taxon>
    </lineage>
</organism>
<dbReference type="SUPFAM" id="SSF54197">
    <property type="entry name" value="HIT-like"/>
    <property type="match status" value="1"/>
</dbReference>
<feature type="active site" description="Tele-AMP-histidine intermediate" evidence="8">
    <location>
        <position position="94"/>
    </location>
</feature>
<dbReference type="Gene3D" id="3.30.428.10">
    <property type="entry name" value="HIT-like"/>
    <property type="match status" value="1"/>
</dbReference>
<sequence length="170" mass="19353">MVKFGSFNVSGQVFYQTRLSYGLVNLKPLVPGHVLVCPLRVVQRVSSLSSEEAQDFYMTVQKVSKVIEQYYKADSMNIAIQDGPLAGQSVPHVHCHIIPRRLKDFDDVDEIYRLLDGKEGDLEYAFKTIKEHRSKMRLGVDADERTPRSTPDMELEAQHLANFISQNPDL</sequence>
<proteinExistence type="predicted"/>
<evidence type="ECO:0000256" key="6">
    <source>
        <dbReference type="ARBA" id="ARBA00025241"/>
    </source>
</evidence>
<keyword evidence="15" id="KW-1185">Reference proteome</keyword>
<evidence type="ECO:0000256" key="8">
    <source>
        <dbReference type="PIRSR" id="PIRSR639383-1"/>
    </source>
</evidence>
<feature type="site" description="Important for induction of apoptosis" evidence="10">
    <location>
        <position position="112"/>
    </location>
</feature>
<dbReference type="GO" id="GO:0047710">
    <property type="term" value="F:bis(5'-adenosyl)-triphosphatase activity"/>
    <property type="evidence" value="ECO:0007669"/>
    <property type="project" value="UniProtKB-UniRule"/>
</dbReference>
<dbReference type="FunFam" id="3.30.428.10:FF:000011">
    <property type="entry name" value="Fragile histidine triad"/>
    <property type="match status" value="1"/>
</dbReference>
<dbReference type="EMBL" id="SWFS01000291">
    <property type="protein sequence ID" value="KAA8911159.1"/>
    <property type="molecule type" value="Genomic_DNA"/>
</dbReference>
<evidence type="ECO:0000256" key="7">
    <source>
        <dbReference type="ARBA" id="ARBA00047780"/>
    </source>
</evidence>